<organism evidence="2 3">
    <name type="scientific">Bradyrhizobium frederickii</name>
    <dbReference type="NCBI Taxonomy" id="2560054"/>
    <lineage>
        <taxon>Bacteria</taxon>
        <taxon>Pseudomonadati</taxon>
        <taxon>Pseudomonadota</taxon>
        <taxon>Alphaproteobacteria</taxon>
        <taxon>Hyphomicrobiales</taxon>
        <taxon>Nitrobacteraceae</taxon>
        <taxon>Bradyrhizobium</taxon>
    </lineage>
</organism>
<proteinExistence type="predicted"/>
<dbReference type="Proteomes" id="UP000298225">
    <property type="component" value="Unassembled WGS sequence"/>
</dbReference>
<comment type="caution">
    <text evidence="2">The sequence shown here is derived from an EMBL/GenBank/DDBJ whole genome shotgun (WGS) entry which is preliminary data.</text>
</comment>
<dbReference type="EMBL" id="SPQU01000004">
    <property type="protein sequence ID" value="TFV39985.1"/>
    <property type="molecule type" value="Genomic_DNA"/>
</dbReference>
<dbReference type="OrthoDB" id="8143125at2"/>
<feature type="compositionally biased region" description="Polar residues" evidence="1">
    <location>
        <begin position="1"/>
        <end position="10"/>
    </location>
</feature>
<sequence length="70" mass="7801">MTRQSSNNEQGTRHGRACPGHPRSSCSGRQRTWMPGTRPGMTAEDVAYSAARLAAFSNFFITRSRLSLER</sequence>
<dbReference type="AlphaFoldDB" id="A0A4Y9L9F3"/>
<protein>
    <submittedName>
        <fullName evidence="2">Uncharacterized protein</fullName>
    </submittedName>
</protein>
<accession>A0A4Y9L9F3</accession>
<evidence type="ECO:0000313" key="2">
    <source>
        <dbReference type="EMBL" id="TFV39985.1"/>
    </source>
</evidence>
<gene>
    <name evidence="2" type="ORF">E4K66_10270</name>
</gene>
<evidence type="ECO:0000313" key="3">
    <source>
        <dbReference type="Proteomes" id="UP000298225"/>
    </source>
</evidence>
<keyword evidence="3" id="KW-1185">Reference proteome</keyword>
<feature type="region of interest" description="Disordered" evidence="1">
    <location>
        <begin position="1"/>
        <end position="38"/>
    </location>
</feature>
<name>A0A4Y9L9F3_9BRAD</name>
<reference evidence="2 3" key="1">
    <citation type="submission" date="2019-03" db="EMBL/GenBank/DDBJ databases">
        <title>Bradyrhizobium strains diversity isolated from Chamaecrista fasciculata.</title>
        <authorList>
            <person name="Urquiaga M.C.O."/>
            <person name="Hungria M."/>
            <person name="Delamuta J.R.M."/>
        </authorList>
    </citation>
    <scope>NUCLEOTIDE SEQUENCE [LARGE SCALE GENOMIC DNA]</scope>
    <source>
        <strain evidence="2 3">CNPSo 3424</strain>
    </source>
</reference>
<evidence type="ECO:0000256" key="1">
    <source>
        <dbReference type="SAM" id="MobiDB-lite"/>
    </source>
</evidence>